<evidence type="ECO:0000256" key="2">
    <source>
        <dbReference type="ARBA" id="ARBA00022448"/>
    </source>
</evidence>
<protein>
    <submittedName>
        <fullName evidence="13">Type II secretion system protein C</fullName>
    </submittedName>
</protein>
<name>A0A7W3YFH2_9GAMM</name>
<keyword evidence="3" id="KW-1003">Cell membrane</keyword>
<accession>A0A7W3YFH2</accession>
<dbReference type="Pfam" id="PF11356">
    <property type="entry name" value="T2SSC"/>
    <property type="match status" value="1"/>
</dbReference>
<dbReference type="Proteomes" id="UP000552587">
    <property type="component" value="Unassembled WGS sequence"/>
</dbReference>
<keyword evidence="5 10" id="KW-0812">Transmembrane</keyword>
<dbReference type="Gene3D" id="2.30.42.10">
    <property type="match status" value="1"/>
</dbReference>
<reference evidence="13 14" key="1">
    <citation type="submission" date="2020-07" db="EMBL/GenBank/DDBJ databases">
        <authorList>
            <person name="Xu S."/>
            <person name="Li A."/>
        </authorList>
    </citation>
    <scope>NUCLEOTIDE SEQUENCE [LARGE SCALE GENOMIC DNA]</scope>
    <source>
        <strain evidence="13 14">SG-8</strain>
    </source>
</reference>
<keyword evidence="4" id="KW-0997">Cell inner membrane</keyword>
<comment type="subcellular location">
    <subcellularLocation>
        <location evidence="1">Cell inner membrane</location>
    </subcellularLocation>
</comment>
<evidence type="ECO:0000256" key="3">
    <source>
        <dbReference type="ARBA" id="ARBA00022475"/>
    </source>
</evidence>
<evidence type="ECO:0000259" key="12">
    <source>
        <dbReference type="Pfam" id="PF17820"/>
    </source>
</evidence>
<dbReference type="GO" id="GO:0005886">
    <property type="term" value="C:plasma membrane"/>
    <property type="evidence" value="ECO:0007669"/>
    <property type="project" value="UniProtKB-SubCell"/>
</dbReference>
<evidence type="ECO:0000256" key="1">
    <source>
        <dbReference type="ARBA" id="ARBA00004533"/>
    </source>
</evidence>
<evidence type="ECO:0000256" key="5">
    <source>
        <dbReference type="ARBA" id="ARBA00022692"/>
    </source>
</evidence>
<gene>
    <name evidence="13" type="ORF">H4F99_12715</name>
</gene>
<dbReference type="AlphaFoldDB" id="A0A7W3YFH2"/>
<evidence type="ECO:0000256" key="10">
    <source>
        <dbReference type="SAM" id="Phobius"/>
    </source>
</evidence>
<keyword evidence="7 10" id="KW-1133">Transmembrane helix</keyword>
<feature type="domain" description="PDZ" evidence="12">
    <location>
        <begin position="207"/>
        <end position="235"/>
    </location>
</feature>
<proteinExistence type="predicted"/>
<feature type="transmembrane region" description="Helical" evidence="10">
    <location>
        <begin position="12"/>
        <end position="33"/>
    </location>
</feature>
<evidence type="ECO:0000256" key="7">
    <source>
        <dbReference type="ARBA" id="ARBA00022989"/>
    </source>
</evidence>
<evidence type="ECO:0000256" key="9">
    <source>
        <dbReference type="SAM" id="MobiDB-lite"/>
    </source>
</evidence>
<organism evidence="13 14">
    <name type="scientific">Marilutibacter penaei</name>
    <dbReference type="NCBI Taxonomy" id="2759900"/>
    <lineage>
        <taxon>Bacteria</taxon>
        <taxon>Pseudomonadati</taxon>
        <taxon>Pseudomonadota</taxon>
        <taxon>Gammaproteobacteria</taxon>
        <taxon>Lysobacterales</taxon>
        <taxon>Lysobacteraceae</taxon>
        <taxon>Marilutibacter</taxon>
    </lineage>
</organism>
<dbReference type="Gene3D" id="2.30.30.830">
    <property type="match status" value="1"/>
</dbReference>
<sequence length="268" mass="27581">MPLAAHFDRERLAAAMPSWLAVALVLMLAWQVARLFWMLAVPPAPWGTPSAPPETGALRADAFHPTAGAADGTPPQASAGGYRLLGVRAAIDGRPDSASAILAGPGGTQAAYRIGDALDGGARLLEVGRDYVRLQVGGRAQRLDMARPSDAAPPRSTPAAPAPAARVAAPTAPPPAGTSNVAPADLLSAAGLRADLEGGYALTPRGDGGMFRKAGLQPGDVLVAIDGQPLDLERLRGLESELGARQNAELTIRRGDQTRTLILQADPP</sequence>
<keyword evidence="2" id="KW-0813">Transport</keyword>
<evidence type="ECO:0000259" key="11">
    <source>
        <dbReference type="Pfam" id="PF11356"/>
    </source>
</evidence>
<evidence type="ECO:0000256" key="6">
    <source>
        <dbReference type="ARBA" id="ARBA00022927"/>
    </source>
</evidence>
<dbReference type="SUPFAM" id="SSF50156">
    <property type="entry name" value="PDZ domain-like"/>
    <property type="match status" value="1"/>
</dbReference>
<evidence type="ECO:0000256" key="4">
    <source>
        <dbReference type="ARBA" id="ARBA00022519"/>
    </source>
</evidence>
<dbReference type="Pfam" id="PF17820">
    <property type="entry name" value="PDZ_6"/>
    <property type="match status" value="1"/>
</dbReference>
<evidence type="ECO:0000313" key="13">
    <source>
        <dbReference type="EMBL" id="MBB1089340.1"/>
    </source>
</evidence>
<dbReference type="InterPro" id="IPR041489">
    <property type="entry name" value="PDZ_6"/>
</dbReference>
<keyword evidence="8 10" id="KW-0472">Membrane</keyword>
<feature type="region of interest" description="Disordered" evidence="9">
    <location>
        <begin position="142"/>
        <end position="180"/>
    </location>
</feature>
<keyword evidence="6" id="KW-0653">Protein transport</keyword>
<feature type="domain" description="Type II secretion system protein GspC N-terminal" evidence="11">
    <location>
        <begin position="24"/>
        <end position="144"/>
    </location>
</feature>
<dbReference type="GO" id="GO:0015031">
    <property type="term" value="P:protein transport"/>
    <property type="evidence" value="ECO:0007669"/>
    <property type="project" value="UniProtKB-KW"/>
</dbReference>
<comment type="caution">
    <text evidence="13">The sequence shown here is derived from an EMBL/GenBank/DDBJ whole genome shotgun (WGS) entry which is preliminary data.</text>
</comment>
<evidence type="ECO:0000313" key="14">
    <source>
        <dbReference type="Proteomes" id="UP000552587"/>
    </source>
</evidence>
<keyword evidence="14" id="KW-1185">Reference proteome</keyword>
<dbReference type="InterPro" id="IPR024961">
    <property type="entry name" value="T2SS_GspC_N"/>
</dbReference>
<dbReference type="EMBL" id="JACHTE010000009">
    <property type="protein sequence ID" value="MBB1089340.1"/>
    <property type="molecule type" value="Genomic_DNA"/>
</dbReference>
<dbReference type="RefSeq" id="WP_182670122.1">
    <property type="nucleotide sequence ID" value="NZ_JACHTE010000009.1"/>
</dbReference>
<feature type="compositionally biased region" description="Low complexity" evidence="9">
    <location>
        <begin position="148"/>
        <end position="170"/>
    </location>
</feature>
<dbReference type="InterPro" id="IPR036034">
    <property type="entry name" value="PDZ_sf"/>
</dbReference>
<evidence type="ECO:0000256" key="8">
    <source>
        <dbReference type="ARBA" id="ARBA00023136"/>
    </source>
</evidence>